<organism evidence="1 2">
    <name type="scientific">Anopheles stephensi</name>
    <name type="common">Indo-Pakistan malaria mosquito</name>
    <dbReference type="NCBI Taxonomy" id="30069"/>
    <lineage>
        <taxon>Eukaryota</taxon>
        <taxon>Metazoa</taxon>
        <taxon>Ecdysozoa</taxon>
        <taxon>Arthropoda</taxon>
        <taxon>Hexapoda</taxon>
        <taxon>Insecta</taxon>
        <taxon>Pterygota</taxon>
        <taxon>Neoptera</taxon>
        <taxon>Endopterygota</taxon>
        <taxon>Diptera</taxon>
        <taxon>Nematocera</taxon>
        <taxon>Culicoidea</taxon>
        <taxon>Culicidae</taxon>
        <taxon>Anophelinae</taxon>
        <taxon>Anopheles</taxon>
    </lineage>
</organism>
<dbReference type="VEuPathDB" id="VectorBase:ASTEI06250"/>
<dbReference type="EnsemblMetazoa" id="ASTEI06250-RA">
    <property type="protein sequence ID" value="ASTEI06250-PA"/>
    <property type="gene ID" value="ASTEI06250"/>
</dbReference>
<dbReference type="Proteomes" id="UP000076408">
    <property type="component" value="Unassembled WGS sequence"/>
</dbReference>
<reference evidence="1" key="2">
    <citation type="submission" date="2020-05" db="UniProtKB">
        <authorList>
            <consortium name="EnsemblMetazoa"/>
        </authorList>
    </citation>
    <scope>IDENTIFICATION</scope>
    <source>
        <strain evidence="1">Indian</strain>
    </source>
</reference>
<evidence type="ECO:0000313" key="1">
    <source>
        <dbReference type="EnsemblMetazoa" id="ASTEI06250-PA"/>
    </source>
</evidence>
<evidence type="ECO:0000313" key="2">
    <source>
        <dbReference type="Proteomes" id="UP000076408"/>
    </source>
</evidence>
<dbReference type="AlphaFoldDB" id="A0A182YCR4"/>
<keyword evidence="2" id="KW-1185">Reference proteome</keyword>
<protein>
    <submittedName>
        <fullName evidence="1">Uncharacterized protein</fullName>
    </submittedName>
</protein>
<proteinExistence type="predicted"/>
<reference evidence="2" key="1">
    <citation type="journal article" date="2014" name="Genome Biol.">
        <title>Genome analysis of a major urban malaria vector mosquito, Anopheles stephensi.</title>
        <authorList>
            <person name="Jiang X."/>
            <person name="Peery A."/>
            <person name="Hall A.B."/>
            <person name="Sharma A."/>
            <person name="Chen X.G."/>
            <person name="Waterhouse R.M."/>
            <person name="Komissarov A."/>
            <person name="Riehle M.M."/>
            <person name="Shouche Y."/>
            <person name="Sharakhova M.V."/>
            <person name="Lawson D."/>
            <person name="Pakpour N."/>
            <person name="Arensburger P."/>
            <person name="Davidson V.L."/>
            <person name="Eiglmeier K."/>
            <person name="Emrich S."/>
            <person name="George P."/>
            <person name="Kennedy R.C."/>
            <person name="Mane S.P."/>
            <person name="Maslen G."/>
            <person name="Oringanje C."/>
            <person name="Qi Y."/>
            <person name="Settlage R."/>
            <person name="Tojo M."/>
            <person name="Tubio J.M."/>
            <person name="Unger M.F."/>
            <person name="Wang B."/>
            <person name="Vernick K.D."/>
            <person name="Ribeiro J.M."/>
            <person name="James A.A."/>
            <person name="Michel K."/>
            <person name="Riehle M.A."/>
            <person name="Luckhart S."/>
            <person name="Sharakhov I.V."/>
            <person name="Tu Z."/>
        </authorList>
    </citation>
    <scope>NUCLEOTIDE SEQUENCE [LARGE SCALE GENOMIC DNA]</scope>
    <source>
        <strain evidence="2">Indian</strain>
    </source>
</reference>
<dbReference type="OMA" id="RQCAYLE"/>
<name>A0A182YCR4_ANOST</name>
<sequence length="195" mass="21092">MEKELSAVDSIEALLIKLATELPSLVGEINSAGSALKQTNLRSLNSLSTAICDVPVNIAAELQLAAEAAESKHFFTCTQKLKNTSHQLQILMEEAKRTRRKIDFLAAPAGTTALEHHQPLHRQCAYLEQAVSLLYALNLGLHEVQLTANALYVHGLQDAAQPVLATDDLKDAIARLVSIVSTKHFKSTCTTIGSP</sequence>
<accession>A0A182YCR4</accession>
<dbReference type="VEuPathDB" id="VectorBase:ASTE011632"/>